<accession>A0A167ZEU8</accession>
<dbReference type="Proteomes" id="UP000077164">
    <property type="component" value="Unassembled WGS sequence"/>
</dbReference>
<proteinExistence type="predicted"/>
<dbReference type="EMBL" id="LVJE01000005">
    <property type="protein sequence ID" value="OAB30374.1"/>
    <property type="molecule type" value="Genomic_DNA"/>
</dbReference>
<gene>
    <name evidence="1" type="ORF">FBFR_02315</name>
</gene>
<sequence length="127" mass="14695">MELKYQNQLEQIENCPVENLKGEKILFRCVENPMTENSFIPNAVLLKPKFNDNCLAWGLSLFSNYDSAKQMLNNLSKNKQMNYSNIAKSNLTDLDGIKHTSKNKNHFTFYPEKNTDILSKFALVNEK</sequence>
<dbReference type="STRING" id="249352.SAMN05444395_11036"/>
<name>A0A167ZEU8_9FLAO</name>
<organism evidence="1 2">
    <name type="scientific">Flavobacterium fryxellicola</name>
    <dbReference type="NCBI Taxonomy" id="249352"/>
    <lineage>
        <taxon>Bacteria</taxon>
        <taxon>Pseudomonadati</taxon>
        <taxon>Bacteroidota</taxon>
        <taxon>Flavobacteriia</taxon>
        <taxon>Flavobacteriales</taxon>
        <taxon>Flavobacteriaceae</taxon>
        <taxon>Flavobacterium</taxon>
    </lineage>
</organism>
<keyword evidence="2" id="KW-1185">Reference proteome</keyword>
<reference evidence="1 2" key="1">
    <citation type="submission" date="2016-03" db="EMBL/GenBank/DDBJ databases">
        <title>Draft genome sequence of Flavobacterium fryxellicola DSM 16209.</title>
        <authorList>
            <person name="Shin S.-K."/>
            <person name="Yi H."/>
        </authorList>
    </citation>
    <scope>NUCLEOTIDE SEQUENCE [LARGE SCALE GENOMIC DNA]</scope>
    <source>
        <strain evidence="1 2">DSM 16209</strain>
    </source>
</reference>
<evidence type="ECO:0000313" key="1">
    <source>
        <dbReference type="EMBL" id="OAB30374.1"/>
    </source>
</evidence>
<comment type="caution">
    <text evidence="1">The sequence shown here is derived from an EMBL/GenBank/DDBJ whole genome shotgun (WGS) entry which is preliminary data.</text>
</comment>
<evidence type="ECO:0000313" key="2">
    <source>
        <dbReference type="Proteomes" id="UP000077164"/>
    </source>
</evidence>
<dbReference type="AlphaFoldDB" id="A0A167ZEU8"/>
<protein>
    <submittedName>
        <fullName evidence="1">Uncharacterized protein</fullName>
    </submittedName>
</protein>